<evidence type="ECO:0000313" key="11">
    <source>
        <dbReference type="Proteomes" id="UP000198779"/>
    </source>
</evidence>
<evidence type="ECO:0000259" key="8">
    <source>
        <dbReference type="PROSITE" id="PS51760"/>
    </source>
</evidence>
<evidence type="ECO:0000256" key="6">
    <source>
        <dbReference type="RuleBase" id="RU361174"/>
    </source>
</evidence>
<dbReference type="Proteomes" id="UP000199134">
    <property type="component" value="Unassembled WGS sequence"/>
</dbReference>
<keyword evidence="4 6" id="KW-0624">Polysaccharide degradation</keyword>
<reference evidence="10 11" key="2">
    <citation type="submission" date="2016-10" db="EMBL/GenBank/DDBJ databases">
        <authorList>
            <person name="Varghese N."/>
            <person name="Submissions S."/>
        </authorList>
    </citation>
    <scope>NUCLEOTIDE SEQUENCE</scope>
    <source>
        <strain evidence="10">BP1-145</strain>
        <strain evidence="11">BP1-148</strain>
    </source>
</reference>
<keyword evidence="9" id="KW-0858">Xylan degradation</keyword>
<comment type="catalytic activity">
    <reaction evidence="6">
        <text>Endohydrolysis of (1-&gt;4)-beta-D-xylosidic linkages in xylans.</text>
        <dbReference type="EC" id="3.2.1.8"/>
    </reaction>
</comment>
<evidence type="ECO:0000313" key="12">
    <source>
        <dbReference type="Proteomes" id="UP000199134"/>
    </source>
</evidence>
<organism evidence="10 12">
    <name type="scientific">Prevotella communis</name>
    <dbReference type="NCBI Taxonomy" id="2913614"/>
    <lineage>
        <taxon>Bacteria</taxon>
        <taxon>Pseudomonadati</taxon>
        <taxon>Bacteroidota</taxon>
        <taxon>Bacteroidia</taxon>
        <taxon>Bacteroidales</taxon>
        <taxon>Prevotellaceae</taxon>
        <taxon>Prevotella</taxon>
    </lineage>
</organism>
<keyword evidence="1 6" id="KW-0378">Hydrolase</keyword>
<gene>
    <name evidence="10" type="ORF">SAMN04487900_101237</name>
    <name evidence="9" type="ORF">SAMN04487901_10622</name>
</gene>
<dbReference type="EMBL" id="FNIW01000001">
    <property type="protein sequence ID" value="SDN64378.1"/>
    <property type="molecule type" value="Genomic_DNA"/>
</dbReference>
<sequence length="369" mass="41825">MNKNFKILTLCLAMMPMASMAQQGLKDAIGKYCLIGAAINQWQSDGQVPEADALTDKHFNCAVAENCMKPESLAPAEGIFDFRVADKFVSYCEQHKLKVIGHCLVWHSQAPDWWFTNGYAASPASKEVLKARLIKHIKTVVGHYKGQVLGWDVVNEAIEDNGSFRNSHYYRLLGEEFIEIAFRAAHEADPDAELYYNDYSMGQPAKREAVCKLVKKLKAKGLRIDGVGMQSHNGLDYPNLAEYEKSIDAFAACGVKVMITELDMNVLPNPEGFGGADIAQNFELQKRFNPYTEGLPAAKQKEVDQRWLDLFKIYYKHRDQISRINLWGVSDGGSWLNGWPIKGRTNYPLLFDRQYKEKPVINEIIKLYK</sequence>
<dbReference type="SMART" id="SM00633">
    <property type="entry name" value="Glyco_10"/>
    <property type="match status" value="1"/>
</dbReference>
<dbReference type="EMBL" id="FNCQ01000006">
    <property type="protein sequence ID" value="SDG60390.1"/>
    <property type="molecule type" value="Genomic_DNA"/>
</dbReference>
<dbReference type="STRING" id="645274.SAMN04487901_10622"/>
<keyword evidence="7" id="KW-0732">Signal</keyword>
<feature type="active site" description="Nucleophile" evidence="5">
    <location>
        <position position="261"/>
    </location>
</feature>
<feature type="chain" id="PRO_5041051261" description="Beta-xylanase" evidence="7">
    <location>
        <begin position="22"/>
        <end position="369"/>
    </location>
</feature>
<feature type="domain" description="GH10" evidence="8">
    <location>
        <begin position="19"/>
        <end position="367"/>
    </location>
</feature>
<dbReference type="SUPFAM" id="SSF51445">
    <property type="entry name" value="(Trans)glycosidases"/>
    <property type="match status" value="1"/>
</dbReference>
<comment type="similarity">
    <text evidence="6">Belongs to the glycosyl hydrolase 10 (cellulase F) family.</text>
</comment>
<dbReference type="OrthoDB" id="9809277at2"/>
<dbReference type="Gene3D" id="3.20.20.80">
    <property type="entry name" value="Glycosidases"/>
    <property type="match status" value="1"/>
</dbReference>
<dbReference type="Pfam" id="PF00331">
    <property type="entry name" value="Glyco_hydro_10"/>
    <property type="match status" value="1"/>
</dbReference>
<evidence type="ECO:0000313" key="9">
    <source>
        <dbReference type="EMBL" id="SDG60390.1"/>
    </source>
</evidence>
<evidence type="ECO:0000256" key="1">
    <source>
        <dbReference type="ARBA" id="ARBA00022801"/>
    </source>
</evidence>
<dbReference type="GO" id="GO:0031176">
    <property type="term" value="F:endo-1,4-beta-xylanase activity"/>
    <property type="evidence" value="ECO:0007669"/>
    <property type="project" value="UniProtKB-EC"/>
</dbReference>
<keyword evidence="11" id="KW-1185">Reference proteome</keyword>
<dbReference type="RefSeq" id="WP_091816470.1">
    <property type="nucleotide sequence ID" value="NZ_CP091790.1"/>
</dbReference>
<accession>A0A1H0D2M4</accession>
<dbReference type="InterPro" id="IPR017853">
    <property type="entry name" value="GH"/>
</dbReference>
<dbReference type="InterPro" id="IPR031158">
    <property type="entry name" value="GH10_AS"/>
</dbReference>
<evidence type="ECO:0000256" key="3">
    <source>
        <dbReference type="ARBA" id="ARBA00023295"/>
    </source>
</evidence>
<feature type="signal peptide" evidence="7">
    <location>
        <begin position="1"/>
        <end position="21"/>
    </location>
</feature>
<dbReference type="GO" id="GO:0045493">
    <property type="term" value="P:xylan catabolic process"/>
    <property type="evidence" value="ECO:0007669"/>
    <property type="project" value="UniProtKB-KW"/>
</dbReference>
<dbReference type="PRINTS" id="PR00134">
    <property type="entry name" value="GLHYDRLASE10"/>
</dbReference>
<dbReference type="Proteomes" id="UP000198779">
    <property type="component" value="Unassembled WGS sequence"/>
</dbReference>
<proteinExistence type="inferred from homology"/>
<dbReference type="InterPro" id="IPR001000">
    <property type="entry name" value="GH10_dom"/>
</dbReference>
<dbReference type="PANTHER" id="PTHR31490:SF90">
    <property type="entry name" value="ENDO-1,4-BETA-XYLANASE A"/>
    <property type="match status" value="1"/>
</dbReference>
<evidence type="ECO:0000313" key="10">
    <source>
        <dbReference type="EMBL" id="SDN64378.1"/>
    </source>
</evidence>
<protein>
    <recommendedName>
        <fullName evidence="6">Beta-xylanase</fullName>
        <ecNumber evidence="6">3.2.1.8</ecNumber>
    </recommendedName>
</protein>
<name>A0A1H0D2M4_9BACT</name>
<keyword evidence="3 6" id="KW-0326">Glycosidase</keyword>
<keyword evidence="2 6" id="KW-0119">Carbohydrate metabolism</keyword>
<accession>A0A1G7VNB7</accession>
<reference evidence="9 12" key="1">
    <citation type="submission" date="2016-10" db="EMBL/GenBank/DDBJ databases">
        <authorList>
            <person name="de Groot N.N."/>
        </authorList>
    </citation>
    <scope>NUCLEOTIDE SEQUENCE [LARGE SCALE GENOMIC DNA]</scope>
    <source>
        <strain evidence="12">BP1-145</strain>
        <strain evidence="9">BP1-148</strain>
    </source>
</reference>
<dbReference type="PROSITE" id="PS51760">
    <property type="entry name" value="GH10_2"/>
    <property type="match status" value="1"/>
</dbReference>
<dbReference type="PROSITE" id="PS00591">
    <property type="entry name" value="GH10_1"/>
    <property type="match status" value="1"/>
</dbReference>
<dbReference type="PANTHER" id="PTHR31490">
    <property type="entry name" value="GLYCOSYL HYDROLASE"/>
    <property type="match status" value="1"/>
</dbReference>
<dbReference type="EC" id="3.2.1.8" evidence="6"/>
<evidence type="ECO:0000256" key="4">
    <source>
        <dbReference type="ARBA" id="ARBA00023326"/>
    </source>
</evidence>
<evidence type="ECO:0000256" key="2">
    <source>
        <dbReference type="ARBA" id="ARBA00023277"/>
    </source>
</evidence>
<evidence type="ECO:0000256" key="5">
    <source>
        <dbReference type="PROSITE-ProRule" id="PRU10061"/>
    </source>
</evidence>
<dbReference type="InterPro" id="IPR044846">
    <property type="entry name" value="GH10"/>
</dbReference>
<dbReference type="AlphaFoldDB" id="A0A1H0D2M4"/>
<evidence type="ECO:0000256" key="7">
    <source>
        <dbReference type="SAM" id="SignalP"/>
    </source>
</evidence>